<gene>
    <name evidence="1" type="ORF">SALB_00999</name>
</gene>
<name>A0A401QSE4_STRNR</name>
<comment type="caution">
    <text evidence="1">The sequence shown here is derived from an EMBL/GenBank/DDBJ whole genome shotgun (WGS) entry which is preliminary data.</text>
</comment>
<dbReference type="EMBL" id="BHXC01000006">
    <property type="protein sequence ID" value="GCB88329.1"/>
    <property type="molecule type" value="Genomic_DNA"/>
</dbReference>
<dbReference type="Gene3D" id="3.40.50.300">
    <property type="entry name" value="P-loop containing nucleotide triphosphate hydrolases"/>
    <property type="match status" value="1"/>
</dbReference>
<evidence type="ECO:0000313" key="1">
    <source>
        <dbReference type="EMBL" id="GCB88329.1"/>
    </source>
</evidence>
<dbReference type="InterPro" id="IPR027417">
    <property type="entry name" value="P-loop_NTPase"/>
</dbReference>
<proteinExistence type="predicted"/>
<evidence type="ECO:0000313" key="2">
    <source>
        <dbReference type="Proteomes" id="UP000288351"/>
    </source>
</evidence>
<evidence type="ECO:0008006" key="3">
    <source>
        <dbReference type="Google" id="ProtNLM"/>
    </source>
</evidence>
<reference evidence="1 2" key="1">
    <citation type="journal article" date="2019" name="Microbiol. Resour. Announc.">
        <title>Draft Genome Sequence of the Most Traditional epsilon-Poly-l-Lysine Producer, Streptomyces albulus NBRC14147.</title>
        <authorList>
            <person name="Yamanaka K."/>
            <person name="Hamano Y."/>
        </authorList>
    </citation>
    <scope>NUCLEOTIDE SEQUENCE [LARGE SCALE GENOMIC DNA]</scope>
    <source>
        <strain evidence="1 2">NBRC 14147</strain>
    </source>
</reference>
<dbReference type="SUPFAM" id="SSF52540">
    <property type="entry name" value="P-loop containing nucleoside triphosphate hydrolases"/>
    <property type="match status" value="1"/>
</dbReference>
<protein>
    <recommendedName>
        <fullName evidence="3">Alpha/beta hydrolase</fullName>
    </recommendedName>
</protein>
<dbReference type="RefSeq" id="WP_020929567.1">
    <property type="nucleotide sequence ID" value="NZ_BHXC01000006.1"/>
</dbReference>
<sequence>MTTNRAALLLETPAGARSELLLTSHDLAVARSIADRVGALRQGRPVETGPVADVFTQTVVIPAAGHLAPLEQPSAYCTLLLDFVRHLPEQER</sequence>
<dbReference type="Proteomes" id="UP000288351">
    <property type="component" value="Unassembled WGS sequence"/>
</dbReference>
<organism evidence="1 2">
    <name type="scientific">Streptomyces noursei</name>
    <name type="common">Streptomyces albulus</name>
    <dbReference type="NCBI Taxonomy" id="1971"/>
    <lineage>
        <taxon>Bacteria</taxon>
        <taxon>Bacillati</taxon>
        <taxon>Actinomycetota</taxon>
        <taxon>Actinomycetes</taxon>
        <taxon>Kitasatosporales</taxon>
        <taxon>Streptomycetaceae</taxon>
        <taxon>Streptomyces</taxon>
    </lineage>
</organism>
<dbReference type="AlphaFoldDB" id="A0A401QSE4"/>
<accession>A0A401QSE4</accession>